<comment type="similarity">
    <text evidence="1">Belongs to the methyltransferase superfamily. NTM1 family.</text>
</comment>
<name>A0A9W7EDG4_9STRA</name>
<evidence type="ECO:0000256" key="4">
    <source>
        <dbReference type="ARBA" id="ARBA00022691"/>
    </source>
</evidence>
<evidence type="ECO:0000256" key="2">
    <source>
        <dbReference type="ARBA" id="ARBA00022603"/>
    </source>
</evidence>
<dbReference type="SUPFAM" id="SSF53335">
    <property type="entry name" value="S-adenosyl-L-methionine-dependent methyltransferases"/>
    <property type="match status" value="1"/>
</dbReference>
<dbReference type="AlphaFoldDB" id="A0A9W7EDG4"/>
<comment type="catalytic activity">
    <reaction evidence="9">
        <text>N-terminal L-prolyl-L-prolyl-L-lysyl-[protein] + 2 S-adenosyl-L-methionine = N-terminal N,N-dimethyl-L-prolyl-L-prolyl-L-lysyl-[protein] + 2 S-adenosyl-L-homocysteine + 2 H(+)</text>
        <dbReference type="Rhea" id="RHEA:54736"/>
        <dbReference type="Rhea" id="RHEA-COMP:13787"/>
        <dbReference type="Rhea" id="RHEA-COMP:13974"/>
        <dbReference type="ChEBI" id="CHEBI:15378"/>
        <dbReference type="ChEBI" id="CHEBI:57856"/>
        <dbReference type="ChEBI" id="CHEBI:59789"/>
        <dbReference type="ChEBI" id="CHEBI:138059"/>
        <dbReference type="ChEBI" id="CHEBI:138318"/>
        <dbReference type="EC" id="2.1.1.244"/>
    </reaction>
</comment>
<dbReference type="InterPro" id="IPR029063">
    <property type="entry name" value="SAM-dependent_MTases_sf"/>
</dbReference>
<dbReference type="Pfam" id="PF05891">
    <property type="entry name" value="Methyltransf_PK"/>
    <property type="match status" value="1"/>
</dbReference>
<dbReference type="EMBL" id="BRXW01000688">
    <property type="protein sequence ID" value="GMH74015.1"/>
    <property type="molecule type" value="Genomic_DNA"/>
</dbReference>
<dbReference type="OrthoDB" id="1298661at2759"/>
<keyword evidence="2" id="KW-0489">Methyltransferase</keyword>
<protein>
    <recommendedName>
        <fullName evidence="6">Alpha N-terminal protein methyltransferase 1</fullName>
        <ecNumber evidence="5">2.1.1.244</ecNumber>
    </recommendedName>
    <alternativeName>
        <fullName evidence="7">X-Pro-Lys N-terminal protein methyltransferase 1</fullName>
    </alternativeName>
</protein>
<evidence type="ECO:0000256" key="6">
    <source>
        <dbReference type="ARBA" id="ARBA00039449"/>
    </source>
</evidence>
<comment type="caution">
    <text evidence="11">The sequence shown here is derived from an EMBL/GenBank/DDBJ whole genome shotgun (WGS) entry which is preliminary data.</text>
</comment>
<evidence type="ECO:0000256" key="10">
    <source>
        <dbReference type="ARBA" id="ARBA00048167"/>
    </source>
</evidence>
<reference evidence="12" key="1">
    <citation type="journal article" date="2023" name="Commun. Biol.">
        <title>Genome analysis of Parmales, the sister group of diatoms, reveals the evolutionary specialization of diatoms from phago-mixotrophs to photoautotrophs.</title>
        <authorList>
            <person name="Ban H."/>
            <person name="Sato S."/>
            <person name="Yoshikawa S."/>
            <person name="Yamada K."/>
            <person name="Nakamura Y."/>
            <person name="Ichinomiya M."/>
            <person name="Sato N."/>
            <person name="Blanc-Mathieu R."/>
            <person name="Endo H."/>
            <person name="Kuwata A."/>
            <person name="Ogata H."/>
        </authorList>
    </citation>
    <scope>NUCLEOTIDE SEQUENCE [LARGE SCALE GENOMIC DNA]</scope>
    <source>
        <strain evidence="12">NIES 3700</strain>
    </source>
</reference>
<dbReference type="Gene3D" id="3.40.50.150">
    <property type="entry name" value="Vaccinia Virus protein VP39"/>
    <property type="match status" value="1"/>
</dbReference>
<keyword evidence="12" id="KW-1185">Reference proteome</keyword>
<dbReference type="PANTHER" id="PTHR12753:SF0">
    <property type="entry name" value="ALPHA N-TERMINAL PROTEIN METHYLTRANSFERASE 1"/>
    <property type="match status" value="1"/>
</dbReference>
<sequence>MQPSKTLSLAASVKLSPKGTASRNLTTAADARVILCSSQTFARDEAATVAAAAALLLSITKAAHQTHKLAGDLSALELEVEVALIAEQQMDSLRTSEAAAAAALVLELTLASHQQEDELERSEATAVALAAELAKKFALEEAAAVSLAVELDVERKLAEGRAKIRAALKKGQLCGVDDMGNSFASLAELSLWQDANRTALYAANAVWWDAGGYNGNTDEEAMMGDDESATDIEDSQRFLTALLTRMPKLKLTSGLDAGAGVGRVTKHLLLHHCKTVHLVEASTVWSRQSRRYLGKKRGKACTFACSRLETFAPKLGSIDLVWIQWVLQYLTDADAVTTLRNLKMGLTLHGVLVLKENRPYLKGSNPKMFQCDTPAGENARFDITRSDAHHRELFNRAELEVFETEQGEETNFWVLR</sequence>
<dbReference type="GO" id="GO:0032259">
    <property type="term" value="P:methylation"/>
    <property type="evidence" value="ECO:0007669"/>
    <property type="project" value="UniProtKB-KW"/>
</dbReference>
<dbReference type="GO" id="GO:0071885">
    <property type="term" value="F:N-terminal protein N-methyltransferase activity"/>
    <property type="evidence" value="ECO:0007669"/>
    <property type="project" value="UniProtKB-EC"/>
</dbReference>
<dbReference type="GO" id="GO:0005737">
    <property type="term" value="C:cytoplasm"/>
    <property type="evidence" value="ECO:0007669"/>
    <property type="project" value="TreeGrafter"/>
</dbReference>
<keyword evidence="3" id="KW-0808">Transferase</keyword>
<dbReference type="Proteomes" id="UP001165122">
    <property type="component" value="Unassembled WGS sequence"/>
</dbReference>
<keyword evidence="4" id="KW-0949">S-adenosyl-L-methionine</keyword>
<organism evidence="11 12">
    <name type="scientific">Triparma laevis f. longispina</name>
    <dbReference type="NCBI Taxonomy" id="1714387"/>
    <lineage>
        <taxon>Eukaryota</taxon>
        <taxon>Sar</taxon>
        <taxon>Stramenopiles</taxon>
        <taxon>Ochrophyta</taxon>
        <taxon>Bolidophyceae</taxon>
        <taxon>Parmales</taxon>
        <taxon>Triparmaceae</taxon>
        <taxon>Triparma</taxon>
    </lineage>
</organism>
<evidence type="ECO:0000256" key="1">
    <source>
        <dbReference type="ARBA" id="ARBA00009059"/>
    </source>
</evidence>
<evidence type="ECO:0000256" key="3">
    <source>
        <dbReference type="ARBA" id="ARBA00022679"/>
    </source>
</evidence>
<evidence type="ECO:0000256" key="5">
    <source>
        <dbReference type="ARBA" id="ARBA00039112"/>
    </source>
</evidence>
<comment type="catalytic activity">
    <reaction evidence="10">
        <text>N-terminal L-alanyl-L-prolyl-L-lysyl-[protein] + 3 S-adenosyl-L-methionine = N-terminal N,N,N-trimethyl-L-alanyl-L-prolyl-L-lysyl-[protein] + 3 S-adenosyl-L-homocysteine + 3 H(+)</text>
        <dbReference type="Rhea" id="RHEA:54712"/>
        <dbReference type="Rhea" id="RHEA-COMP:13785"/>
        <dbReference type="Rhea" id="RHEA-COMP:13971"/>
        <dbReference type="ChEBI" id="CHEBI:15378"/>
        <dbReference type="ChEBI" id="CHEBI:57856"/>
        <dbReference type="ChEBI" id="CHEBI:59789"/>
        <dbReference type="ChEBI" id="CHEBI:138057"/>
        <dbReference type="ChEBI" id="CHEBI:138315"/>
        <dbReference type="EC" id="2.1.1.244"/>
    </reaction>
</comment>
<dbReference type="EC" id="2.1.1.244" evidence="5"/>
<evidence type="ECO:0000313" key="11">
    <source>
        <dbReference type="EMBL" id="GMH74015.1"/>
    </source>
</evidence>
<evidence type="ECO:0000256" key="9">
    <source>
        <dbReference type="ARBA" id="ARBA00047885"/>
    </source>
</evidence>
<accession>A0A9W7EDG4</accession>
<dbReference type="CDD" id="cd02440">
    <property type="entry name" value="AdoMet_MTases"/>
    <property type="match status" value="1"/>
</dbReference>
<comment type="catalytic activity">
    <reaction evidence="8">
        <text>N-terminal L-seryl-L-prolyl-L-lysyl-[protein] + 3 S-adenosyl-L-methionine = N-terminal N,N,N-trimethyl-L-seryl-L-prolyl-L-lysyl-[protein] + 3 S-adenosyl-L-homocysteine + 3 H(+)</text>
        <dbReference type="Rhea" id="RHEA:54724"/>
        <dbReference type="Rhea" id="RHEA-COMP:13789"/>
        <dbReference type="Rhea" id="RHEA-COMP:13973"/>
        <dbReference type="ChEBI" id="CHEBI:15378"/>
        <dbReference type="ChEBI" id="CHEBI:57856"/>
        <dbReference type="ChEBI" id="CHEBI:59789"/>
        <dbReference type="ChEBI" id="CHEBI:138061"/>
        <dbReference type="ChEBI" id="CHEBI:138317"/>
        <dbReference type="EC" id="2.1.1.244"/>
    </reaction>
</comment>
<proteinExistence type="inferred from homology"/>
<dbReference type="InterPro" id="IPR008576">
    <property type="entry name" value="MeTrfase_NTM1"/>
</dbReference>
<evidence type="ECO:0000256" key="8">
    <source>
        <dbReference type="ARBA" id="ARBA00047306"/>
    </source>
</evidence>
<dbReference type="PANTHER" id="PTHR12753">
    <property type="entry name" value="AD-003 - RELATED"/>
    <property type="match status" value="1"/>
</dbReference>
<gene>
    <name evidence="11" type="ORF">TrLO_g9743</name>
</gene>
<evidence type="ECO:0000256" key="7">
    <source>
        <dbReference type="ARBA" id="ARBA00043129"/>
    </source>
</evidence>
<evidence type="ECO:0000313" key="12">
    <source>
        <dbReference type="Proteomes" id="UP001165122"/>
    </source>
</evidence>